<sequence>MAEVPAQDRLAALGMKVEYCERAIRAGEAARREATPAEPPTAPGLRDWIARVGMLRYTMIIEEGWTPLNHKNMALVVNPEQTIAVGVLAGDAGTGWPAPIKPKSRYPKGQAFANAVAGGDLTLFSNEEAGHPEVLEPETIEALDLWLLLTYRLRQDDTVTVFSELSRPESVSTSGYIVDWLDRVILPRQTFEAVVVDDGRGDDGSIDVLVEEI</sequence>
<reference evidence="1 2" key="1">
    <citation type="submission" date="2022-10" db="EMBL/GenBank/DDBJ databases">
        <title>The complete genomes of actinobacterial strains from the NBC collection.</title>
        <authorList>
            <person name="Joergensen T.S."/>
            <person name="Alvarez Arevalo M."/>
            <person name="Sterndorff E.B."/>
            <person name="Faurdal D."/>
            <person name="Vuksanovic O."/>
            <person name="Mourched A.-S."/>
            <person name="Charusanti P."/>
            <person name="Shaw S."/>
            <person name="Blin K."/>
            <person name="Weber T."/>
        </authorList>
    </citation>
    <scope>NUCLEOTIDE SEQUENCE [LARGE SCALE GENOMIC DNA]</scope>
    <source>
        <strain evidence="1 2">NBC_00206</strain>
    </source>
</reference>
<dbReference type="Proteomes" id="UP001622690">
    <property type="component" value="Chromosome"/>
</dbReference>
<evidence type="ECO:0000313" key="2">
    <source>
        <dbReference type="Proteomes" id="UP001622690"/>
    </source>
</evidence>
<dbReference type="RefSeq" id="WP_406258061.1">
    <property type="nucleotide sequence ID" value="NZ_CP108125.1"/>
</dbReference>
<protein>
    <submittedName>
        <fullName evidence="1">Uncharacterized protein</fullName>
    </submittedName>
</protein>
<proteinExistence type="predicted"/>
<name>A0ABZ1IWD8_9ACTN</name>
<keyword evidence="2" id="KW-1185">Reference proteome</keyword>
<dbReference type="EMBL" id="CP108125">
    <property type="protein sequence ID" value="WTO84324.1"/>
    <property type="molecule type" value="Genomic_DNA"/>
</dbReference>
<organism evidence="1 2">
    <name type="scientific">Streptomyces nigra</name>
    <dbReference type="NCBI Taxonomy" id="1827580"/>
    <lineage>
        <taxon>Bacteria</taxon>
        <taxon>Bacillati</taxon>
        <taxon>Actinomycetota</taxon>
        <taxon>Actinomycetes</taxon>
        <taxon>Kitasatosporales</taxon>
        <taxon>Streptomycetaceae</taxon>
        <taxon>Streptomyces</taxon>
    </lineage>
</organism>
<evidence type="ECO:0000313" key="1">
    <source>
        <dbReference type="EMBL" id="WTO84324.1"/>
    </source>
</evidence>
<gene>
    <name evidence="1" type="ORF">OHU27_18625</name>
</gene>
<accession>A0ABZ1IWD8</accession>